<dbReference type="EMBL" id="JAFEMC010000005">
    <property type="protein sequence ID" value="MBM6578008.1"/>
    <property type="molecule type" value="Genomic_DNA"/>
</dbReference>
<keyword evidence="3" id="KW-0378">Hydrolase</keyword>
<keyword evidence="3" id="KW-0482">Metalloprotease</keyword>
<evidence type="ECO:0000259" key="2">
    <source>
        <dbReference type="Pfam" id="PF07589"/>
    </source>
</evidence>
<dbReference type="Pfam" id="PF07589">
    <property type="entry name" value="PEP-CTERM"/>
    <property type="match status" value="1"/>
</dbReference>
<keyword evidence="4" id="KW-1185">Reference proteome</keyword>
<name>A0ABS2DAT5_9SPHN</name>
<dbReference type="NCBIfam" id="NF038122">
    <property type="entry name" value="metallo_LGF"/>
    <property type="match status" value="1"/>
</dbReference>
<dbReference type="SUPFAM" id="SSF55486">
    <property type="entry name" value="Metalloproteases ('zincins'), catalytic domain"/>
    <property type="match status" value="2"/>
</dbReference>
<gene>
    <name evidence="3" type="ORF">ILT43_16620</name>
</gene>
<dbReference type="InterPro" id="IPR013424">
    <property type="entry name" value="Ice-binding_C"/>
</dbReference>
<evidence type="ECO:0000313" key="4">
    <source>
        <dbReference type="Proteomes" id="UP000763641"/>
    </source>
</evidence>
<organism evidence="3 4">
    <name type="scientific">Sphingomonas longa</name>
    <dbReference type="NCBI Taxonomy" id="2778730"/>
    <lineage>
        <taxon>Bacteria</taxon>
        <taxon>Pseudomonadati</taxon>
        <taxon>Pseudomonadota</taxon>
        <taxon>Alphaproteobacteria</taxon>
        <taxon>Sphingomonadales</taxon>
        <taxon>Sphingomonadaceae</taxon>
        <taxon>Sphingomonas</taxon>
    </lineage>
</organism>
<comment type="caution">
    <text evidence="3">The sequence shown here is derived from an EMBL/GenBank/DDBJ whole genome shotgun (WGS) entry which is preliminary data.</text>
</comment>
<dbReference type="Proteomes" id="UP000763641">
    <property type="component" value="Unassembled WGS sequence"/>
</dbReference>
<proteinExistence type="predicted"/>
<dbReference type="NCBIfam" id="TIGR02595">
    <property type="entry name" value="PEP_CTERM"/>
    <property type="match status" value="1"/>
</dbReference>
<dbReference type="Gene3D" id="3.40.390.10">
    <property type="entry name" value="Collagenase (Catalytic Domain)"/>
    <property type="match status" value="1"/>
</dbReference>
<dbReference type="RefSeq" id="WP_204200105.1">
    <property type="nucleotide sequence ID" value="NZ_JAFEMC010000005.1"/>
</dbReference>
<keyword evidence="1" id="KW-0732">Signal</keyword>
<protein>
    <submittedName>
        <fullName evidence="3">NF038122 family metalloprotease</fullName>
    </submittedName>
</protein>
<dbReference type="InterPro" id="IPR024079">
    <property type="entry name" value="MetalloPept_cat_dom_sf"/>
</dbReference>
<sequence>MIRKLLVGAAMATAFVGGQAQAVTFNLVNTGGAEVGTQARLGFDIAAAYWSSVLTNDSVVNLNIGFQSLASGVLGSTGSTRADVRLSTVQNALRNTGTSALDRQAMSVLDSQITNGAISAITNGPGAANGNGVNTATLEWDNDGSENNRYIYGNTSLYRAMGLTTDEYQNTSFADVSDGSVTFSSNFSFDFDPTDGLTANSFDFIGVAVHEIGHALGFVSGVDLYDVYGGPNGPSAASGRTFSFDNPGGGLMSVLDLFRYSADVRGVAPGSGPALDWSVTNANTIALGGNPYFSIDGGATQLFGDSRYSTGRYNGDGQQASHWKDKGGCTGQIGIMDPNFCRQQDGEVTASDLAAFDAMGWNINFDVLRNPGYLATTADMYRAFNSAVPEPSTWAMMIGGFGIVGGAMRRRRSTTTVTFA</sequence>
<reference evidence="3 4" key="1">
    <citation type="submission" date="2020-12" db="EMBL/GenBank/DDBJ databases">
        <title>Sphingomonas sp.</title>
        <authorList>
            <person name="Kim M.K."/>
        </authorList>
    </citation>
    <scope>NUCLEOTIDE SEQUENCE [LARGE SCALE GENOMIC DNA]</scope>
    <source>
        <strain evidence="3 4">BT552</strain>
    </source>
</reference>
<feature type="chain" id="PRO_5047525886" evidence="1">
    <location>
        <begin position="23"/>
        <end position="420"/>
    </location>
</feature>
<accession>A0ABS2DAT5</accession>
<evidence type="ECO:0000256" key="1">
    <source>
        <dbReference type="SAM" id="SignalP"/>
    </source>
</evidence>
<feature type="domain" description="Ice-binding protein C-terminal" evidence="2">
    <location>
        <begin position="387"/>
        <end position="412"/>
    </location>
</feature>
<dbReference type="NCBIfam" id="NF035944">
    <property type="entry name" value="PEPxxWA-CTERM"/>
    <property type="match status" value="1"/>
</dbReference>
<feature type="signal peptide" evidence="1">
    <location>
        <begin position="1"/>
        <end position="22"/>
    </location>
</feature>
<keyword evidence="3" id="KW-0645">Protease</keyword>
<dbReference type="GO" id="GO:0008237">
    <property type="term" value="F:metallopeptidase activity"/>
    <property type="evidence" value="ECO:0007669"/>
    <property type="project" value="UniProtKB-KW"/>
</dbReference>
<evidence type="ECO:0000313" key="3">
    <source>
        <dbReference type="EMBL" id="MBM6578008.1"/>
    </source>
</evidence>